<dbReference type="STRING" id="1503961.SAMN05421736_11666"/>
<dbReference type="Pfam" id="PF04679">
    <property type="entry name" value="DNA_ligase_A_C"/>
    <property type="match status" value="1"/>
</dbReference>
<organism evidence="6 7">
    <name type="scientific">Evansella caseinilytica</name>
    <dbReference type="NCBI Taxonomy" id="1503961"/>
    <lineage>
        <taxon>Bacteria</taxon>
        <taxon>Bacillati</taxon>
        <taxon>Bacillota</taxon>
        <taxon>Bacilli</taxon>
        <taxon>Bacillales</taxon>
        <taxon>Bacillaceae</taxon>
        <taxon>Evansella</taxon>
    </lineage>
</organism>
<accession>A0A1H3TUM4</accession>
<feature type="domain" description="ATP-dependent DNA ligase family profile" evidence="5">
    <location>
        <begin position="105"/>
        <end position="223"/>
    </location>
</feature>
<dbReference type="InterPro" id="IPR012310">
    <property type="entry name" value="DNA_ligase_ATP-dep_cent"/>
</dbReference>
<dbReference type="EMBL" id="FNPI01000016">
    <property type="protein sequence ID" value="SDZ53916.1"/>
    <property type="molecule type" value="Genomic_DNA"/>
</dbReference>
<proteinExistence type="inferred from homology"/>
<dbReference type="GO" id="GO:0006281">
    <property type="term" value="P:DNA repair"/>
    <property type="evidence" value="ECO:0007669"/>
    <property type="project" value="InterPro"/>
</dbReference>
<dbReference type="AlphaFoldDB" id="A0A1H3TUM4"/>
<dbReference type="PANTHER" id="PTHR45674">
    <property type="entry name" value="DNA LIGASE 1/3 FAMILY MEMBER"/>
    <property type="match status" value="1"/>
</dbReference>
<dbReference type="Gene3D" id="2.40.50.140">
    <property type="entry name" value="Nucleic acid-binding proteins"/>
    <property type="match status" value="1"/>
</dbReference>
<evidence type="ECO:0000313" key="6">
    <source>
        <dbReference type="EMBL" id="SDZ53916.1"/>
    </source>
</evidence>
<dbReference type="GO" id="GO:0006310">
    <property type="term" value="P:DNA recombination"/>
    <property type="evidence" value="ECO:0007669"/>
    <property type="project" value="InterPro"/>
</dbReference>
<dbReference type="SUPFAM" id="SSF56091">
    <property type="entry name" value="DNA ligase/mRNA capping enzyme, catalytic domain"/>
    <property type="match status" value="1"/>
</dbReference>
<dbReference type="EC" id="6.5.1.1" evidence="2"/>
<dbReference type="InterPro" id="IPR012309">
    <property type="entry name" value="DNA_ligase_ATP-dep_C"/>
</dbReference>
<dbReference type="SUPFAM" id="SSF50249">
    <property type="entry name" value="Nucleic acid-binding proteins"/>
    <property type="match status" value="1"/>
</dbReference>
<keyword evidence="3" id="KW-0436">Ligase</keyword>
<dbReference type="CDD" id="cd07906">
    <property type="entry name" value="Adenylation_DNA_ligase_LigD_LigC"/>
    <property type="match status" value="1"/>
</dbReference>
<evidence type="ECO:0000256" key="3">
    <source>
        <dbReference type="ARBA" id="ARBA00022598"/>
    </source>
</evidence>
<dbReference type="InterPro" id="IPR050191">
    <property type="entry name" value="ATP-dep_DNA_ligase"/>
</dbReference>
<gene>
    <name evidence="6" type="ORF">SAMN05421736_11666</name>
</gene>
<dbReference type="GO" id="GO:0005524">
    <property type="term" value="F:ATP binding"/>
    <property type="evidence" value="ECO:0007669"/>
    <property type="project" value="InterPro"/>
</dbReference>
<dbReference type="InterPro" id="IPR012340">
    <property type="entry name" value="NA-bd_OB-fold"/>
</dbReference>
<keyword evidence="7" id="KW-1185">Reference proteome</keyword>
<dbReference type="PROSITE" id="PS00697">
    <property type="entry name" value="DNA_LIGASE_A1"/>
    <property type="match status" value="1"/>
</dbReference>
<comment type="similarity">
    <text evidence="1">Belongs to the ATP-dependent DNA ligase family.</text>
</comment>
<comment type="catalytic activity">
    <reaction evidence="4">
        <text>ATP + (deoxyribonucleotide)n-3'-hydroxyl + 5'-phospho-(deoxyribonucleotide)m = (deoxyribonucleotide)n+m + AMP + diphosphate.</text>
        <dbReference type="EC" id="6.5.1.1"/>
    </reaction>
</comment>
<dbReference type="Pfam" id="PF01068">
    <property type="entry name" value="DNA_ligase_A_M"/>
    <property type="match status" value="1"/>
</dbReference>
<evidence type="ECO:0000256" key="2">
    <source>
        <dbReference type="ARBA" id="ARBA00012727"/>
    </source>
</evidence>
<evidence type="ECO:0000313" key="7">
    <source>
        <dbReference type="Proteomes" id="UP000198935"/>
    </source>
</evidence>
<reference evidence="7" key="1">
    <citation type="submission" date="2016-10" db="EMBL/GenBank/DDBJ databases">
        <authorList>
            <person name="Varghese N."/>
            <person name="Submissions S."/>
        </authorList>
    </citation>
    <scope>NUCLEOTIDE SEQUENCE [LARGE SCALE GENOMIC DNA]</scope>
    <source>
        <strain evidence="7">SP</strain>
    </source>
</reference>
<protein>
    <recommendedName>
        <fullName evidence="2">DNA ligase (ATP)</fullName>
        <ecNumber evidence="2">6.5.1.1</ecNumber>
    </recommendedName>
</protein>
<name>A0A1H3TUM4_9BACI</name>
<evidence type="ECO:0000259" key="5">
    <source>
        <dbReference type="PROSITE" id="PS50160"/>
    </source>
</evidence>
<dbReference type="Proteomes" id="UP000198935">
    <property type="component" value="Unassembled WGS sequence"/>
</dbReference>
<sequence length="314" mass="35557">MKLSPVVPFEPVPAAKIPSGDNWVGQIKWDGVRMLVYFDGENVRLVNRRLNDRTMQYPELTEIGEYCSAKSVILDGEVVAFENGKPSFHQVMKRDGARKQTSIHAVKKQVQITFMIFDVLYVDGEWVTDNPLRERQQLLEKIITQTGNIQLVKSYPDASALYTAVVEHELEGIVVKDINSKYSLNGKDKRWQKKKVIKDLVAVVGGVTYRAGQVNALLLGLYDDNGRFWYIGHAGTGKFTQNDWRGVTQAVQKLTIAERPFVNTPERHQGAVWLHPALTVKINFLEWTRSKTLRQPSIQAFVDVDASECVIGKN</sequence>
<dbReference type="GO" id="GO:0003910">
    <property type="term" value="F:DNA ligase (ATP) activity"/>
    <property type="evidence" value="ECO:0007669"/>
    <property type="project" value="UniProtKB-EC"/>
</dbReference>
<dbReference type="Gene3D" id="3.30.470.30">
    <property type="entry name" value="DNA ligase/mRNA capping enzyme"/>
    <property type="match status" value="1"/>
</dbReference>
<evidence type="ECO:0000256" key="1">
    <source>
        <dbReference type="ARBA" id="ARBA00007572"/>
    </source>
</evidence>
<evidence type="ECO:0000256" key="4">
    <source>
        <dbReference type="ARBA" id="ARBA00034003"/>
    </source>
</evidence>
<dbReference type="PROSITE" id="PS50160">
    <property type="entry name" value="DNA_LIGASE_A3"/>
    <property type="match status" value="1"/>
</dbReference>
<dbReference type="CDD" id="cd07971">
    <property type="entry name" value="OBF_DNA_ligase_LigD"/>
    <property type="match status" value="1"/>
</dbReference>
<dbReference type="PANTHER" id="PTHR45674:SF4">
    <property type="entry name" value="DNA LIGASE 1"/>
    <property type="match status" value="1"/>
</dbReference>
<dbReference type="OrthoDB" id="9802472at2"/>
<dbReference type="InterPro" id="IPR016059">
    <property type="entry name" value="DNA_ligase_ATP-dep_CS"/>
</dbReference>